<dbReference type="PROSITE" id="PS50112">
    <property type="entry name" value="PAS"/>
    <property type="match status" value="2"/>
</dbReference>
<dbReference type="Pfam" id="PF13426">
    <property type="entry name" value="PAS_9"/>
    <property type="match status" value="2"/>
</dbReference>
<dbReference type="PANTHER" id="PTHR44757">
    <property type="entry name" value="DIGUANYLATE CYCLASE DGCP"/>
    <property type="match status" value="1"/>
</dbReference>
<evidence type="ECO:0000313" key="4">
    <source>
        <dbReference type="Proteomes" id="UP000627292"/>
    </source>
</evidence>
<reference evidence="3" key="1">
    <citation type="journal article" date="2014" name="Int. J. Syst. Evol. Microbiol.">
        <title>Complete genome sequence of Corynebacterium casei LMG S-19264T (=DSM 44701T), isolated from a smear-ripened cheese.</title>
        <authorList>
            <consortium name="US DOE Joint Genome Institute (JGI-PGF)"/>
            <person name="Walter F."/>
            <person name="Albersmeier A."/>
            <person name="Kalinowski J."/>
            <person name="Ruckert C."/>
        </authorList>
    </citation>
    <scope>NUCLEOTIDE SEQUENCE</scope>
    <source>
        <strain evidence="3">CGMCC 1.15290</strain>
    </source>
</reference>
<reference evidence="3" key="2">
    <citation type="submission" date="2020-09" db="EMBL/GenBank/DDBJ databases">
        <authorList>
            <person name="Sun Q."/>
            <person name="Zhou Y."/>
        </authorList>
    </citation>
    <scope>NUCLEOTIDE SEQUENCE</scope>
    <source>
        <strain evidence="3">CGMCC 1.15290</strain>
    </source>
</reference>
<dbReference type="Gene3D" id="3.30.450.20">
    <property type="entry name" value="PAS domain"/>
    <property type="match status" value="3"/>
</dbReference>
<proteinExistence type="predicted"/>
<organism evidence="3 4">
    <name type="scientific">Filimonas zeae</name>
    <dbReference type="NCBI Taxonomy" id="1737353"/>
    <lineage>
        <taxon>Bacteria</taxon>
        <taxon>Pseudomonadati</taxon>
        <taxon>Bacteroidota</taxon>
        <taxon>Chitinophagia</taxon>
        <taxon>Chitinophagales</taxon>
        <taxon>Chitinophagaceae</taxon>
        <taxon>Filimonas</taxon>
    </lineage>
</organism>
<feature type="domain" description="PAC" evidence="2">
    <location>
        <begin position="232"/>
        <end position="286"/>
    </location>
</feature>
<dbReference type="EMBL" id="BMIB01000002">
    <property type="protein sequence ID" value="GGH64643.1"/>
    <property type="molecule type" value="Genomic_DNA"/>
</dbReference>
<feature type="domain" description="PAS" evidence="1">
    <location>
        <begin position="161"/>
        <end position="212"/>
    </location>
</feature>
<dbReference type="PANTHER" id="PTHR44757:SF2">
    <property type="entry name" value="BIOFILM ARCHITECTURE MAINTENANCE PROTEIN MBAA"/>
    <property type="match status" value="1"/>
</dbReference>
<evidence type="ECO:0000313" key="3">
    <source>
        <dbReference type="EMBL" id="GGH64643.1"/>
    </source>
</evidence>
<accession>A0A917MUI9</accession>
<dbReference type="AlphaFoldDB" id="A0A917MUI9"/>
<dbReference type="InterPro" id="IPR001610">
    <property type="entry name" value="PAC"/>
</dbReference>
<dbReference type="InterPro" id="IPR000700">
    <property type="entry name" value="PAS-assoc_C"/>
</dbReference>
<dbReference type="RefSeq" id="WP_188951596.1">
    <property type="nucleotide sequence ID" value="NZ_BMIB01000002.1"/>
</dbReference>
<evidence type="ECO:0008006" key="5">
    <source>
        <dbReference type="Google" id="ProtNLM"/>
    </source>
</evidence>
<dbReference type="CDD" id="cd00130">
    <property type="entry name" value="PAS"/>
    <property type="match status" value="2"/>
</dbReference>
<dbReference type="SMART" id="SM00086">
    <property type="entry name" value="PAC"/>
    <property type="match status" value="3"/>
</dbReference>
<dbReference type="NCBIfam" id="TIGR00229">
    <property type="entry name" value="sensory_box"/>
    <property type="match status" value="2"/>
</dbReference>
<dbReference type="InterPro" id="IPR000014">
    <property type="entry name" value="PAS"/>
</dbReference>
<comment type="caution">
    <text evidence="3">The sequence shown here is derived from an EMBL/GenBank/DDBJ whole genome shotgun (WGS) entry which is preliminary data.</text>
</comment>
<keyword evidence="4" id="KW-1185">Reference proteome</keyword>
<sequence>MIPLIKHNTAASFYGPELTIASDLFYFFRENASAMWMYDIETLAFVEVNAAALRVYGYTREEFLKMNLLQIRPEGEDELLKAFLQLNPDTRQKRTGTWRHQKADGSIIWVDIVSFPVVFNGSKVKMVTARDVSSEKEGRHAGFHPVLQGGESIADEEDDGLTEHLAMATRITYNTVLFLDADGHIQWVNTAFTALYGYTPEEVVGKKPDLLHGPLSDAKTTARIRIAVLHGKAFKEEVVHYTKGGAERWMLAAGQPVTNRQGGVTRYLVVNTDITEQKQKEARANQAALRLETLINTTHSPHLFFDKQLRLQAYNKAACELAQKAGVLLRRGKTVDQVTRMVTAEDFNKYCQLALSGENTLNREVEMVKGELWLLVSYIAARDCFGNVLGITFSALDITARKLSENKIQKQGLVLNDIAWKQSHLVRAPLANILCMVNLLQLDASDKTLLQHLQKESEKLDSVIRDIVLQSSNVHK</sequence>
<dbReference type="InterPro" id="IPR013656">
    <property type="entry name" value="PAS_4"/>
</dbReference>
<name>A0A917MUI9_9BACT</name>
<dbReference type="SUPFAM" id="SSF55785">
    <property type="entry name" value="PYP-like sensor domain (PAS domain)"/>
    <property type="match status" value="3"/>
</dbReference>
<dbReference type="InterPro" id="IPR035965">
    <property type="entry name" value="PAS-like_dom_sf"/>
</dbReference>
<gene>
    <name evidence="3" type="ORF">GCM10011379_16920</name>
</gene>
<feature type="domain" description="PAS" evidence="1">
    <location>
        <begin position="33"/>
        <end position="85"/>
    </location>
</feature>
<dbReference type="PROSITE" id="PS50113">
    <property type="entry name" value="PAC"/>
    <property type="match status" value="1"/>
</dbReference>
<dbReference type="InterPro" id="IPR052155">
    <property type="entry name" value="Biofilm_reg_signaling"/>
</dbReference>
<protein>
    <recommendedName>
        <fullName evidence="5">PAS domain S-box protein</fullName>
    </recommendedName>
</protein>
<evidence type="ECO:0000259" key="1">
    <source>
        <dbReference type="PROSITE" id="PS50112"/>
    </source>
</evidence>
<evidence type="ECO:0000259" key="2">
    <source>
        <dbReference type="PROSITE" id="PS50113"/>
    </source>
</evidence>
<dbReference type="Proteomes" id="UP000627292">
    <property type="component" value="Unassembled WGS sequence"/>
</dbReference>
<dbReference type="SMART" id="SM00091">
    <property type="entry name" value="PAS"/>
    <property type="match status" value="3"/>
</dbReference>
<dbReference type="Pfam" id="PF08448">
    <property type="entry name" value="PAS_4"/>
    <property type="match status" value="1"/>
</dbReference>